<feature type="transmembrane region" description="Helical" evidence="2">
    <location>
        <begin position="98"/>
        <end position="121"/>
    </location>
</feature>
<reference evidence="3 4" key="1">
    <citation type="submission" date="2018-01" db="EMBL/GenBank/DDBJ databases">
        <title>G. obscuriglobus.</title>
        <authorList>
            <person name="Franke J."/>
            <person name="Blomberg W."/>
            <person name="Selmecki A."/>
        </authorList>
    </citation>
    <scope>NUCLEOTIDE SEQUENCE [LARGE SCALE GENOMIC DNA]</scope>
    <source>
        <strain evidence="3 4">DSM 5831</strain>
    </source>
</reference>
<accession>A0A2Z3H506</accession>
<protein>
    <submittedName>
        <fullName evidence="3">Uncharacterized protein</fullName>
    </submittedName>
</protein>
<feature type="region of interest" description="Disordered" evidence="1">
    <location>
        <begin position="207"/>
        <end position="227"/>
    </location>
</feature>
<dbReference type="EMBL" id="CP025958">
    <property type="protein sequence ID" value="AWM39412.1"/>
    <property type="molecule type" value="Genomic_DNA"/>
</dbReference>
<keyword evidence="2" id="KW-0472">Membrane</keyword>
<dbReference type="AlphaFoldDB" id="A0A2Z3H506"/>
<name>A0A2Z3H506_9BACT</name>
<keyword evidence="2" id="KW-1133">Transmembrane helix</keyword>
<organism evidence="3 4">
    <name type="scientific">Gemmata obscuriglobus</name>
    <dbReference type="NCBI Taxonomy" id="114"/>
    <lineage>
        <taxon>Bacteria</taxon>
        <taxon>Pseudomonadati</taxon>
        <taxon>Planctomycetota</taxon>
        <taxon>Planctomycetia</taxon>
        <taxon>Gemmatales</taxon>
        <taxon>Gemmataceae</taxon>
        <taxon>Gemmata</taxon>
    </lineage>
</organism>
<dbReference type="KEGG" id="gog:C1280_22100"/>
<keyword evidence="2" id="KW-0812">Transmembrane</keyword>
<evidence type="ECO:0000256" key="2">
    <source>
        <dbReference type="SAM" id="Phobius"/>
    </source>
</evidence>
<keyword evidence="4" id="KW-1185">Reference proteome</keyword>
<feature type="transmembrane region" description="Helical" evidence="2">
    <location>
        <begin position="153"/>
        <end position="176"/>
    </location>
</feature>
<gene>
    <name evidence="3" type="ORF">C1280_22100</name>
</gene>
<evidence type="ECO:0000313" key="4">
    <source>
        <dbReference type="Proteomes" id="UP000245802"/>
    </source>
</evidence>
<sequence>MRTVYFVTRRPNSEFVGAWTLGEIRARLASGELRAALFATESDGRSFSRFQRSGAQARWRTLAELLEEPPSPVHPETARPPGPGRWLSSYFIGGGASWLLLVVGQFVAALACIAVPIGVVYQLGQLSEAEQVIERAGRAGDTRVGQAAAGISVARGAVVVAGVLAFCVNAALLIVFKRANTLAQIAADQDADNEQVWHAIADLRSRVTPAPSGRQDAEPGAAPGTAD</sequence>
<evidence type="ECO:0000313" key="3">
    <source>
        <dbReference type="EMBL" id="AWM39412.1"/>
    </source>
</evidence>
<dbReference type="RefSeq" id="WP_010034014.1">
    <property type="nucleotide sequence ID" value="NZ_CP025958.1"/>
</dbReference>
<dbReference type="Proteomes" id="UP000245802">
    <property type="component" value="Chromosome"/>
</dbReference>
<proteinExistence type="predicted"/>
<evidence type="ECO:0000256" key="1">
    <source>
        <dbReference type="SAM" id="MobiDB-lite"/>
    </source>
</evidence>